<dbReference type="RefSeq" id="WP_116492267.1">
    <property type="nucleotide sequence ID" value="NZ_QDFR01000001.1"/>
</dbReference>
<name>A0AA92C644_RHIRH</name>
<evidence type="ECO:0000259" key="2">
    <source>
        <dbReference type="Pfam" id="PF10908"/>
    </source>
</evidence>
<organism evidence="3 4">
    <name type="scientific">Rhizobium rhizogenes</name>
    <name type="common">Agrobacterium rhizogenes</name>
    <dbReference type="NCBI Taxonomy" id="359"/>
    <lineage>
        <taxon>Bacteria</taxon>
        <taxon>Pseudomonadati</taxon>
        <taxon>Pseudomonadota</taxon>
        <taxon>Alphaproteobacteria</taxon>
        <taxon>Hyphomicrobiales</taxon>
        <taxon>Rhizobiaceae</taxon>
        <taxon>Rhizobium/Agrobacterium group</taxon>
        <taxon>Rhizobium</taxon>
    </lineage>
</organism>
<sequence>MASSVVTYQGVPMRGAAHAKKRAGLSSGGLSALLGGGILASVCAVAAFASLHGMAQASHGTQSFDKMLLAQLDRPVGEAPDDVQPTIHVHKFSRLSANPEGHQKMTRLAAEHHLNAKLFAARFGTAAAIDAHGQATVKELAALRPSAIVDSALGRGPENAMLETQEAKEHPAFEAALGRPQAKADEEIDLLPETVPLPNFRPEIAKAFEVEPTPRPASPSVVEKEIAAQATVPTPAKPPVQQPATSTMVAFARPDNPMRETKMDAVVPWPDRGNGTAIYDISAGVVHLPSGEKLEAHSGIGKMRDNPDFVHVKMRGATPPSSYRLTMRESLFHGVEAIRLTPESGVNPHGRNGLLAHTYMLAKRGESNGCVVFKEYPKFLAAFKRGEVKRLIVVPKLNGRPSAVAASSGGKSGGKTLFGSLFGKS</sequence>
<dbReference type="Pfam" id="PF10908">
    <property type="entry name" value="Tlde1_dom"/>
    <property type="match status" value="1"/>
</dbReference>
<dbReference type="Proteomes" id="UP000244335">
    <property type="component" value="Unassembled WGS sequence"/>
</dbReference>
<keyword evidence="1" id="KW-1133">Transmembrane helix</keyword>
<keyword evidence="1" id="KW-0472">Membrane</keyword>
<feature type="transmembrane region" description="Helical" evidence="1">
    <location>
        <begin position="30"/>
        <end position="51"/>
    </location>
</feature>
<evidence type="ECO:0000313" key="4">
    <source>
        <dbReference type="Proteomes" id="UP000244335"/>
    </source>
</evidence>
<gene>
    <name evidence="3" type="ORF">DC430_02695</name>
</gene>
<reference evidence="3 4" key="1">
    <citation type="submission" date="2018-04" db="EMBL/GenBank/DDBJ databases">
        <authorList>
            <person name="Hagen T."/>
        </authorList>
    </citation>
    <scope>NUCLEOTIDE SEQUENCE [LARGE SCALE GENOMIC DNA]</scope>
    <source>
        <strain evidence="3 4">TPD7009</strain>
    </source>
</reference>
<dbReference type="EMBL" id="QDFR01000001">
    <property type="protein sequence ID" value="PVE56696.1"/>
    <property type="molecule type" value="Genomic_DNA"/>
</dbReference>
<dbReference type="AlphaFoldDB" id="A0AA92C644"/>
<feature type="domain" description="Tlde1" evidence="2">
    <location>
        <begin position="293"/>
        <end position="396"/>
    </location>
</feature>
<accession>A0AA92C644</accession>
<proteinExistence type="predicted"/>
<keyword evidence="1" id="KW-0812">Transmembrane</keyword>
<dbReference type="InterPro" id="IPR021225">
    <property type="entry name" value="Tlde1_dom"/>
</dbReference>
<protein>
    <recommendedName>
        <fullName evidence="2">Tlde1 domain-containing protein</fullName>
    </recommendedName>
</protein>
<evidence type="ECO:0000256" key="1">
    <source>
        <dbReference type="SAM" id="Phobius"/>
    </source>
</evidence>
<evidence type="ECO:0000313" key="3">
    <source>
        <dbReference type="EMBL" id="PVE56696.1"/>
    </source>
</evidence>
<comment type="caution">
    <text evidence="3">The sequence shown here is derived from an EMBL/GenBank/DDBJ whole genome shotgun (WGS) entry which is preliminary data.</text>
</comment>